<sequence>MNAFDAPVRCPTDPPRELLPAWLVKVRAWTKTT</sequence>
<dbReference type="AlphaFoldDB" id="A0A0F9B0M7"/>
<dbReference type="EMBL" id="LAZR01054641">
    <property type="protein sequence ID" value="KKK78121.1"/>
    <property type="molecule type" value="Genomic_DNA"/>
</dbReference>
<proteinExistence type="predicted"/>
<evidence type="ECO:0000313" key="1">
    <source>
        <dbReference type="EMBL" id="KKK78121.1"/>
    </source>
</evidence>
<accession>A0A0F9B0M7</accession>
<gene>
    <name evidence="1" type="ORF">LCGC14_2846760</name>
</gene>
<name>A0A0F9B0M7_9ZZZZ</name>
<organism evidence="1">
    <name type="scientific">marine sediment metagenome</name>
    <dbReference type="NCBI Taxonomy" id="412755"/>
    <lineage>
        <taxon>unclassified sequences</taxon>
        <taxon>metagenomes</taxon>
        <taxon>ecological metagenomes</taxon>
    </lineage>
</organism>
<comment type="caution">
    <text evidence="1">The sequence shown here is derived from an EMBL/GenBank/DDBJ whole genome shotgun (WGS) entry which is preliminary data.</text>
</comment>
<feature type="non-terminal residue" evidence="1">
    <location>
        <position position="33"/>
    </location>
</feature>
<protein>
    <submittedName>
        <fullName evidence="1">Uncharacterized protein</fullName>
    </submittedName>
</protein>
<reference evidence="1" key="1">
    <citation type="journal article" date="2015" name="Nature">
        <title>Complex archaea that bridge the gap between prokaryotes and eukaryotes.</title>
        <authorList>
            <person name="Spang A."/>
            <person name="Saw J.H."/>
            <person name="Jorgensen S.L."/>
            <person name="Zaremba-Niedzwiedzka K."/>
            <person name="Martijn J."/>
            <person name="Lind A.E."/>
            <person name="van Eijk R."/>
            <person name="Schleper C."/>
            <person name="Guy L."/>
            <person name="Ettema T.J."/>
        </authorList>
    </citation>
    <scope>NUCLEOTIDE SEQUENCE</scope>
</reference>